<proteinExistence type="predicted"/>
<protein>
    <submittedName>
        <fullName evidence="1">Uncharacterized protein</fullName>
    </submittedName>
</protein>
<evidence type="ECO:0000313" key="1">
    <source>
        <dbReference type="EMBL" id="GAH84906.1"/>
    </source>
</evidence>
<feature type="non-terminal residue" evidence="1">
    <location>
        <position position="41"/>
    </location>
</feature>
<comment type="caution">
    <text evidence="1">The sequence shown here is derived from an EMBL/GenBank/DDBJ whole genome shotgun (WGS) entry which is preliminary data.</text>
</comment>
<gene>
    <name evidence="1" type="ORF">S03H2_66952</name>
</gene>
<dbReference type="AlphaFoldDB" id="X1IR16"/>
<dbReference type="EMBL" id="BARU01043769">
    <property type="protein sequence ID" value="GAH84906.1"/>
    <property type="molecule type" value="Genomic_DNA"/>
</dbReference>
<sequence length="41" mass="4693">MSRSRKRQRASNPKEKRELVELGPKVKVFLPDIEGLKVSQG</sequence>
<reference evidence="1" key="1">
    <citation type="journal article" date="2014" name="Front. Microbiol.">
        <title>High frequency of phylogenetically diverse reductive dehalogenase-homologous genes in deep subseafloor sedimentary metagenomes.</title>
        <authorList>
            <person name="Kawai M."/>
            <person name="Futagami T."/>
            <person name="Toyoda A."/>
            <person name="Takaki Y."/>
            <person name="Nishi S."/>
            <person name="Hori S."/>
            <person name="Arai W."/>
            <person name="Tsubouchi T."/>
            <person name="Morono Y."/>
            <person name="Uchiyama I."/>
            <person name="Ito T."/>
            <person name="Fujiyama A."/>
            <person name="Inagaki F."/>
            <person name="Takami H."/>
        </authorList>
    </citation>
    <scope>NUCLEOTIDE SEQUENCE</scope>
    <source>
        <strain evidence="1">Expedition CK06-06</strain>
    </source>
</reference>
<accession>X1IR16</accession>
<organism evidence="1">
    <name type="scientific">marine sediment metagenome</name>
    <dbReference type="NCBI Taxonomy" id="412755"/>
    <lineage>
        <taxon>unclassified sequences</taxon>
        <taxon>metagenomes</taxon>
        <taxon>ecological metagenomes</taxon>
    </lineage>
</organism>
<name>X1IR16_9ZZZZ</name>